<sequence length="346" mass="39100">MRRLLHTFSILLPTLTCLLLLVSCGGQVKIEIDSGKADNTGYTALLYTLQSGGAQIDTLTFTKVGEAFSYTFDRDSIYEAYLVVGSFEQYYPLDLHSRSKVRFHLEVASPHNCYDLDEAKRTGYKDFLKEAAPLLRSYDKAVADNDFDNANKEAKLVMQQFIAFASNLKKKEQTRYAGQMDWALEIMSLYEDGMSQFRQALTDGTIDSGLFTPEIYQFVVTSSSAAQKEYPTLRAINKQDTITWQATSYPQGRILFGADIEWRKVRVPQGSQQSITLLLPLGSVDSLAQIANRLGAYNYIIDAPEPLRVQLYRALAPDRQAGVMHYRTDSNHTLVVDSISYFQYNE</sequence>
<protein>
    <recommendedName>
        <fullName evidence="3">Lipoprotein</fullName>
    </recommendedName>
</protein>
<dbReference type="Proteomes" id="UP000006545">
    <property type="component" value="Chromosome"/>
</dbReference>
<dbReference type="RefSeq" id="WP_013760483.1">
    <property type="nucleotide sequence ID" value="NC_015501.1"/>
</dbReference>
<dbReference type="HOGENOM" id="CLU_801334_0_0_10"/>
<dbReference type="PROSITE" id="PS51257">
    <property type="entry name" value="PROKAR_LIPOPROTEIN"/>
    <property type="match status" value="1"/>
</dbReference>
<dbReference type="KEGG" id="pah:Poras_1080"/>
<dbReference type="OrthoDB" id="1013281at2"/>
<reference evidence="2" key="1">
    <citation type="submission" date="2011-04" db="EMBL/GenBank/DDBJ databases">
        <title>The complete genome of Porphyromonas asaccharolytica DSM 20707.</title>
        <authorList>
            <person name="Lucas S."/>
            <person name="Han J."/>
            <person name="Lapidus A."/>
            <person name="Bruce D."/>
            <person name="Goodwin L."/>
            <person name="Pitluck S."/>
            <person name="Peters L."/>
            <person name="Kyrpides N."/>
            <person name="Mavromatis K."/>
            <person name="Ivanova N."/>
            <person name="Ovchinnikova G."/>
            <person name="Pagani I."/>
            <person name="Lu M."/>
            <person name="Detter J.C."/>
            <person name="Tapia R."/>
            <person name="Han C."/>
            <person name="Land M."/>
            <person name="Hauser L."/>
            <person name="Markowitz V."/>
            <person name="Cheng J.-F."/>
            <person name="Hugenholtz P."/>
            <person name="Woyke T."/>
            <person name="Wu D."/>
            <person name="Gronow S."/>
            <person name="Wellnitz S."/>
            <person name="Brambilla E."/>
            <person name="Klenk H.-P."/>
            <person name="Eisen J.A."/>
        </authorList>
    </citation>
    <scope>NUCLEOTIDE SEQUENCE [LARGE SCALE GENOMIC DNA]</scope>
    <source>
        <strain evidence="2">ATCC 25260 / DSM 20707 / VPI 4198</strain>
    </source>
</reference>
<organism evidence="1 2">
    <name type="scientific">Porphyromonas asaccharolytica (strain ATCC 25260 / DSM 20707 / BCRC 10618 / CCUG 7834 / JCM 6326 / LMG 13178 / VPI 4198 / B440)</name>
    <name type="common">Bacteroides asaccharolyticus</name>
    <dbReference type="NCBI Taxonomy" id="879243"/>
    <lineage>
        <taxon>Bacteria</taxon>
        <taxon>Pseudomonadati</taxon>
        <taxon>Bacteroidota</taxon>
        <taxon>Bacteroidia</taxon>
        <taxon>Bacteroidales</taxon>
        <taxon>Porphyromonadaceae</taxon>
        <taxon>Porphyromonas</taxon>
    </lineage>
</organism>
<evidence type="ECO:0000313" key="1">
    <source>
        <dbReference type="EMBL" id="AEE13022.1"/>
    </source>
</evidence>
<dbReference type="STRING" id="879243.Poras_1080"/>
<evidence type="ECO:0000313" key="2">
    <source>
        <dbReference type="Proteomes" id="UP000006545"/>
    </source>
</evidence>
<dbReference type="EMBL" id="CP002689">
    <property type="protein sequence ID" value="AEE13022.1"/>
    <property type="molecule type" value="Genomic_DNA"/>
</dbReference>
<keyword evidence="2" id="KW-1185">Reference proteome</keyword>
<evidence type="ECO:0008006" key="3">
    <source>
        <dbReference type="Google" id="ProtNLM"/>
    </source>
</evidence>
<dbReference type="AlphaFoldDB" id="F4KL10"/>
<name>F4KL10_PORAD</name>
<gene>
    <name evidence="1" type="ordered locus">Poras_1080</name>
</gene>
<accession>F4KL10</accession>
<proteinExistence type="predicted"/>